<protein>
    <recommendedName>
        <fullName evidence="4">Glycosyltransferase 2-like domain-containing protein</fullName>
    </recommendedName>
</protein>
<evidence type="ECO:0000256" key="1">
    <source>
        <dbReference type="ARBA" id="ARBA00006739"/>
    </source>
</evidence>
<evidence type="ECO:0000256" key="2">
    <source>
        <dbReference type="ARBA" id="ARBA00022676"/>
    </source>
</evidence>
<reference evidence="5" key="1">
    <citation type="submission" date="2018-05" db="EMBL/GenBank/DDBJ databases">
        <authorList>
            <person name="Lanie J.A."/>
            <person name="Ng W.-L."/>
            <person name="Kazmierczak K.M."/>
            <person name="Andrzejewski T.M."/>
            <person name="Davidsen T.M."/>
            <person name="Wayne K.J."/>
            <person name="Tettelin H."/>
            <person name="Glass J.I."/>
            <person name="Rusch D."/>
            <person name="Podicherti R."/>
            <person name="Tsui H.-C.T."/>
            <person name="Winkler M.E."/>
        </authorList>
    </citation>
    <scope>NUCLEOTIDE SEQUENCE</scope>
</reference>
<proteinExistence type="inferred from homology"/>
<evidence type="ECO:0000313" key="5">
    <source>
        <dbReference type="EMBL" id="SVE36664.1"/>
    </source>
</evidence>
<dbReference type="InterPro" id="IPR039528">
    <property type="entry name" value="DPM1-like"/>
</dbReference>
<keyword evidence="2" id="KW-0328">Glycosyltransferase</keyword>
<feature type="non-terminal residue" evidence="5">
    <location>
        <position position="198"/>
    </location>
</feature>
<accession>A0A383CX49</accession>
<name>A0A383CX49_9ZZZZ</name>
<dbReference type="Gene3D" id="3.90.550.10">
    <property type="entry name" value="Spore Coat Polysaccharide Biosynthesis Protein SpsA, Chain A"/>
    <property type="match status" value="1"/>
</dbReference>
<dbReference type="PANTHER" id="PTHR43398:SF1">
    <property type="entry name" value="DOLICHOL-PHOSPHATE MANNOSYLTRANSFERASE SUBUNIT 1"/>
    <property type="match status" value="1"/>
</dbReference>
<sequence length="198" mass="22121">MFFTKECGFHHGYKFNLALLHMKQHNPKKNESLLKACVVLPTYNEAENIESITKAVFATQSNIPTHQLYVIVVDDNSPDGTQEIVKQQMQQYPNLRLVTGNKVGLGDAYKRGISFAITTFNPDLMLQMDADGQHDPKLIPKLINLANDGFSLVIGSRFVAGGSTPDFSIWRKFLSILGNFLVRYLGGIKHVKDCTSGF</sequence>
<gene>
    <name evidence="5" type="ORF">METZ01_LOCUS489518</name>
</gene>
<organism evidence="5">
    <name type="scientific">marine metagenome</name>
    <dbReference type="NCBI Taxonomy" id="408172"/>
    <lineage>
        <taxon>unclassified sequences</taxon>
        <taxon>metagenomes</taxon>
        <taxon>ecological metagenomes</taxon>
    </lineage>
</organism>
<feature type="domain" description="Glycosyltransferase 2-like" evidence="4">
    <location>
        <begin position="37"/>
        <end position="168"/>
    </location>
</feature>
<evidence type="ECO:0000259" key="4">
    <source>
        <dbReference type="Pfam" id="PF00535"/>
    </source>
</evidence>
<dbReference type="InterPro" id="IPR001173">
    <property type="entry name" value="Glyco_trans_2-like"/>
</dbReference>
<comment type="similarity">
    <text evidence="1">Belongs to the glycosyltransferase 2 family.</text>
</comment>
<dbReference type="InterPro" id="IPR029044">
    <property type="entry name" value="Nucleotide-diphossugar_trans"/>
</dbReference>
<dbReference type="SUPFAM" id="SSF53448">
    <property type="entry name" value="Nucleotide-diphospho-sugar transferases"/>
    <property type="match status" value="1"/>
</dbReference>
<dbReference type="PANTHER" id="PTHR43398">
    <property type="entry name" value="DOLICHOL-PHOSPHATE MANNOSYLTRANSFERASE SUBUNIT 1"/>
    <property type="match status" value="1"/>
</dbReference>
<dbReference type="Pfam" id="PF00535">
    <property type="entry name" value="Glycos_transf_2"/>
    <property type="match status" value="1"/>
</dbReference>
<dbReference type="GO" id="GO:0016020">
    <property type="term" value="C:membrane"/>
    <property type="evidence" value="ECO:0007669"/>
    <property type="project" value="GOC"/>
</dbReference>
<keyword evidence="3" id="KW-0808">Transferase</keyword>
<dbReference type="GO" id="GO:0009247">
    <property type="term" value="P:glycolipid biosynthetic process"/>
    <property type="evidence" value="ECO:0007669"/>
    <property type="project" value="TreeGrafter"/>
</dbReference>
<evidence type="ECO:0000256" key="3">
    <source>
        <dbReference type="ARBA" id="ARBA00022679"/>
    </source>
</evidence>
<dbReference type="EMBL" id="UINC01212368">
    <property type="protein sequence ID" value="SVE36664.1"/>
    <property type="molecule type" value="Genomic_DNA"/>
</dbReference>
<dbReference type="GO" id="GO:0004582">
    <property type="term" value="F:dolichyl-phosphate beta-D-mannosyltransferase activity"/>
    <property type="evidence" value="ECO:0007669"/>
    <property type="project" value="InterPro"/>
</dbReference>
<dbReference type="AlphaFoldDB" id="A0A383CX49"/>